<keyword evidence="2" id="KW-1185">Reference proteome</keyword>
<proteinExistence type="predicted"/>
<gene>
    <name evidence="1" type="ORF">ACI1P1_14010</name>
</gene>
<protein>
    <submittedName>
        <fullName evidence="1">Uncharacterized protein</fullName>
    </submittedName>
</protein>
<reference evidence="1" key="1">
    <citation type="submission" date="2024-12" db="EMBL/GenBank/DDBJ databases">
        <authorList>
            <person name="Wu N."/>
        </authorList>
    </citation>
    <scope>NUCLEOTIDE SEQUENCE</scope>
    <source>
        <strain evidence="1">P15</strain>
    </source>
</reference>
<name>A0ACC7NXC9_9BACL</name>
<accession>A0ACC7NXC9</accession>
<evidence type="ECO:0000313" key="1">
    <source>
        <dbReference type="EMBL" id="MFM9329403.1"/>
    </source>
</evidence>
<dbReference type="EMBL" id="JBJURJ010000008">
    <property type="protein sequence ID" value="MFM9329403.1"/>
    <property type="molecule type" value="Genomic_DNA"/>
</dbReference>
<sequence length="325" mass="38877">MEEYQSEDFIEKYVEKVKKDFLIEIRLNDLRTKINRILQKENLYFDDETYLVLQSETKETETRICNFFVLPTHSLYFDDGEKIHEAGIAVELYSQLSDEKYKRILVNLSDEAIEKGNWLTAAFIDRDFFVYKPDLYRHLRIAIKLSSRIIKKEAKKVFYNEEWLEDDDAVEHISEYKRSQEMLSLKRSNNQNEKETHGNEDIDAVQFLAAQKQYISEITLLSFPEKPSDETNEWGWEDNDYYYLVYSKTWSWIRAHFNRNGFKLILDEKDLDHYLIEAGVFESNEVRAKSKLKRADRKTPPLSKRVFMINKARFNEFLSEKRSGI</sequence>
<organism evidence="1 2">
    <name type="scientific">Paenibacillus mesotrionivorans</name>
    <dbReference type="NCBI Taxonomy" id="3160968"/>
    <lineage>
        <taxon>Bacteria</taxon>
        <taxon>Bacillati</taxon>
        <taxon>Bacillota</taxon>
        <taxon>Bacilli</taxon>
        <taxon>Bacillales</taxon>
        <taxon>Paenibacillaceae</taxon>
        <taxon>Paenibacillus</taxon>
    </lineage>
</organism>
<comment type="caution">
    <text evidence="1">The sequence shown here is derived from an EMBL/GenBank/DDBJ whole genome shotgun (WGS) entry which is preliminary data.</text>
</comment>
<dbReference type="Proteomes" id="UP001631969">
    <property type="component" value="Unassembled WGS sequence"/>
</dbReference>
<evidence type="ECO:0000313" key="2">
    <source>
        <dbReference type="Proteomes" id="UP001631969"/>
    </source>
</evidence>